<accession>A0A3M7QG95</accession>
<reference evidence="2 3" key="1">
    <citation type="journal article" date="2018" name="Sci. Rep.">
        <title>Genomic signatures of local adaptation to the degree of environmental predictability in rotifers.</title>
        <authorList>
            <person name="Franch-Gras L."/>
            <person name="Hahn C."/>
            <person name="Garcia-Roger E.M."/>
            <person name="Carmona M.J."/>
            <person name="Serra M."/>
            <person name="Gomez A."/>
        </authorList>
    </citation>
    <scope>NUCLEOTIDE SEQUENCE [LARGE SCALE GENOMIC DNA]</scope>
    <source>
        <strain evidence="2">HYR1</strain>
    </source>
</reference>
<organism evidence="2 3">
    <name type="scientific">Brachionus plicatilis</name>
    <name type="common">Marine rotifer</name>
    <name type="synonym">Brachionus muelleri</name>
    <dbReference type="NCBI Taxonomy" id="10195"/>
    <lineage>
        <taxon>Eukaryota</taxon>
        <taxon>Metazoa</taxon>
        <taxon>Spiralia</taxon>
        <taxon>Gnathifera</taxon>
        <taxon>Rotifera</taxon>
        <taxon>Eurotatoria</taxon>
        <taxon>Monogononta</taxon>
        <taxon>Pseudotrocha</taxon>
        <taxon>Ploima</taxon>
        <taxon>Brachionidae</taxon>
        <taxon>Brachionus</taxon>
    </lineage>
</organism>
<dbReference type="AlphaFoldDB" id="A0A3M7QG95"/>
<dbReference type="Pfam" id="PF10551">
    <property type="entry name" value="MULE"/>
    <property type="match status" value="1"/>
</dbReference>
<dbReference type="PANTHER" id="PTHR47160">
    <property type="entry name" value="PUTATIVE-RELATED"/>
    <property type="match status" value="1"/>
</dbReference>
<name>A0A3M7QG95_BRAPC</name>
<dbReference type="PANTHER" id="PTHR47160:SF10">
    <property type="entry name" value="MULE TRANSPOSASE DOMAIN-CONTAINING PROTEIN"/>
    <property type="match status" value="1"/>
</dbReference>
<dbReference type="EMBL" id="REGN01006248">
    <property type="protein sequence ID" value="RNA10273.1"/>
    <property type="molecule type" value="Genomic_DNA"/>
</dbReference>
<feature type="domain" description="MULE transposase" evidence="1">
    <location>
        <begin position="131"/>
        <end position="223"/>
    </location>
</feature>
<evidence type="ECO:0000259" key="1">
    <source>
        <dbReference type="Pfam" id="PF10551"/>
    </source>
</evidence>
<evidence type="ECO:0000313" key="3">
    <source>
        <dbReference type="Proteomes" id="UP000276133"/>
    </source>
</evidence>
<gene>
    <name evidence="2" type="ORF">BpHYR1_037581</name>
</gene>
<keyword evidence="3" id="KW-1185">Reference proteome</keyword>
<dbReference type="OrthoDB" id="6740409at2759"/>
<protein>
    <recommendedName>
        <fullName evidence="1">MULE transposase domain-containing protein</fullName>
    </recommendedName>
</protein>
<evidence type="ECO:0000313" key="2">
    <source>
        <dbReference type="EMBL" id="RNA10273.1"/>
    </source>
</evidence>
<proteinExistence type="predicted"/>
<dbReference type="InterPro" id="IPR018289">
    <property type="entry name" value="MULE_transposase_dom"/>
</dbReference>
<comment type="caution">
    <text evidence="2">The sequence shown here is derived from an EMBL/GenBank/DDBJ whole genome shotgun (WGS) entry which is preliminary data.</text>
</comment>
<dbReference type="Proteomes" id="UP000276133">
    <property type="component" value="Unassembled WGS sequence"/>
</dbReference>
<sequence length="408" mass="47576">MHTCLNNKDIHFYNDNHFHEPQPDRAASKLVMTNMKDRACVTSEKPRTIINECLTQLLVHAALYLSSNKNLTQLINRTRRAINDFGTDGKDRQQITIKDKYKYTSGETDENRIIILGTSDNLDLLSKEDAWYVDGTFNISPDTFTQVFTVNVIINNKNLPLVFALLPNKQKVSYSRVFECLVSNVSNKPKYIMSDFEKGITSCVKEIFKGTNVGGCYFHLASNLWKKVVNNGSRKVFRKEEVFRKFFNYLKVIPFIPIRDMIFVFNQLRKAAPNDIIFLYDYFENNYIGGLVNESSRTRSVPLFPIATWNVHERVIRDLPRSNNSLEAWHRSLAQDLSSHPNVNKCIKHFLREQHATEIAIEQLKSGYVFERLKWEIKRYEAIKMLYESYERKNYQIVLDNLVAILKS</sequence>